<dbReference type="PANTHER" id="PTHR31043:SF3">
    <property type="entry name" value="NEPHROCYSTIN-4"/>
    <property type="match status" value="1"/>
</dbReference>
<feature type="domain" description="NPHP4 C2-like" evidence="1">
    <location>
        <begin position="62"/>
        <end position="182"/>
    </location>
</feature>
<evidence type="ECO:0000313" key="2">
    <source>
        <dbReference type="EMBL" id="MEQ2303680.1"/>
    </source>
</evidence>
<accession>A0ABV0ZDJ1</accession>
<evidence type="ECO:0000313" key="3">
    <source>
        <dbReference type="Proteomes" id="UP001469553"/>
    </source>
</evidence>
<sequence length="202" mass="22288">QACSAVSHITHLEMDFQQEGDDMASKEKEGDQLQELPFTPVHAPVITLVMNVPSSCSVSSRSSLAHLFSAGYPEIVDCSGQVAEVLDPTEPLPFDPQREEADLLQGNLLVFQFLAFTRIQAAGVDSDWPRNIYVTFQFYRFPPVTSQQLRLLTSDKVQHNASEALPCVLATINRDGSVNSGKVSRLQNKRVFMLTGGFKGCK</sequence>
<dbReference type="PANTHER" id="PTHR31043">
    <property type="entry name" value="NEPHROCYSTIN-4"/>
    <property type="match status" value="1"/>
</dbReference>
<proteinExistence type="predicted"/>
<organism evidence="2 3">
    <name type="scientific">Ameca splendens</name>
    <dbReference type="NCBI Taxonomy" id="208324"/>
    <lineage>
        <taxon>Eukaryota</taxon>
        <taxon>Metazoa</taxon>
        <taxon>Chordata</taxon>
        <taxon>Craniata</taxon>
        <taxon>Vertebrata</taxon>
        <taxon>Euteleostomi</taxon>
        <taxon>Actinopterygii</taxon>
        <taxon>Neopterygii</taxon>
        <taxon>Teleostei</taxon>
        <taxon>Neoteleostei</taxon>
        <taxon>Acanthomorphata</taxon>
        <taxon>Ovalentaria</taxon>
        <taxon>Atherinomorphae</taxon>
        <taxon>Cyprinodontiformes</taxon>
        <taxon>Goodeidae</taxon>
        <taxon>Ameca</taxon>
    </lineage>
</organism>
<comment type="caution">
    <text evidence="2">The sequence shown here is derived from an EMBL/GenBank/DDBJ whole genome shotgun (WGS) entry which is preliminary data.</text>
</comment>
<dbReference type="InterPro" id="IPR058765">
    <property type="entry name" value="NPHP4_C2-like"/>
</dbReference>
<evidence type="ECO:0000259" key="1">
    <source>
        <dbReference type="Pfam" id="PF26186"/>
    </source>
</evidence>
<reference evidence="2 3" key="1">
    <citation type="submission" date="2021-06" db="EMBL/GenBank/DDBJ databases">
        <authorList>
            <person name="Palmer J.M."/>
        </authorList>
    </citation>
    <scope>NUCLEOTIDE SEQUENCE [LARGE SCALE GENOMIC DNA]</scope>
    <source>
        <strain evidence="2 3">AS_MEX2019</strain>
        <tissue evidence="2">Muscle</tissue>
    </source>
</reference>
<keyword evidence="3" id="KW-1185">Reference proteome</keyword>
<dbReference type="Pfam" id="PF26186">
    <property type="entry name" value="NPHP4_C2_3rd"/>
    <property type="match status" value="1"/>
</dbReference>
<feature type="non-terminal residue" evidence="2">
    <location>
        <position position="1"/>
    </location>
</feature>
<dbReference type="InterPro" id="IPR029775">
    <property type="entry name" value="NPHP4"/>
</dbReference>
<dbReference type="Proteomes" id="UP001469553">
    <property type="component" value="Unassembled WGS sequence"/>
</dbReference>
<gene>
    <name evidence="2" type="ORF">AMECASPLE_019443</name>
</gene>
<protein>
    <recommendedName>
        <fullName evidence="1">NPHP4 C2-like domain-containing protein</fullName>
    </recommendedName>
</protein>
<name>A0ABV0ZDJ1_9TELE</name>
<dbReference type="EMBL" id="JAHRIP010057997">
    <property type="protein sequence ID" value="MEQ2303680.1"/>
    <property type="molecule type" value="Genomic_DNA"/>
</dbReference>